<dbReference type="Pfam" id="PF00584">
    <property type="entry name" value="SecE"/>
    <property type="match status" value="1"/>
</dbReference>
<proteinExistence type="inferred from homology"/>
<keyword evidence="6 9" id="KW-1133">Transmembrane helix</keyword>
<evidence type="ECO:0000256" key="8">
    <source>
        <dbReference type="ARBA" id="ARBA00023136"/>
    </source>
</evidence>
<evidence type="ECO:0000256" key="7">
    <source>
        <dbReference type="ARBA" id="ARBA00023010"/>
    </source>
</evidence>
<evidence type="ECO:0000256" key="6">
    <source>
        <dbReference type="ARBA" id="ARBA00022989"/>
    </source>
</evidence>
<evidence type="ECO:0000256" key="1">
    <source>
        <dbReference type="ARBA" id="ARBA00004370"/>
    </source>
</evidence>
<evidence type="ECO:0000256" key="4">
    <source>
        <dbReference type="ARBA" id="ARBA00022692"/>
    </source>
</evidence>
<evidence type="ECO:0000256" key="9">
    <source>
        <dbReference type="HAMAP-Rule" id="MF_00422"/>
    </source>
</evidence>
<dbReference type="HAMAP" id="MF_00422">
    <property type="entry name" value="SecE"/>
    <property type="match status" value="1"/>
</dbReference>
<comment type="similarity">
    <text evidence="9">Belongs to the SecE/SEC61-gamma family.</text>
</comment>
<keyword evidence="5 9" id="KW-0653">Protein transport</keyword>
<dbReference type="InterPro" id="IPR005807">
    <property type="entry name" value="SecE_bac"/>
</dbReference>
<protein>
    <recommendedName>
        <fullName evidence="9">Protein translocase subunit SecE</fullName>
    </recommendedName>
</protein>
<dbReference type="InterPro" id="IPR038379">
    <property type="entry name" value="SecE_sf"/>
</dbReference>
<keyword evidence="8 9" id="KW-0472">Membrane</keyword>
<evidence type="ECO:0000313" key="11">
    <source>
        <dbReference type="Proteomes" id="UP000011820"/>
    </source>
</evidence>
<evidence type="ECO:0000256" key="2">
    <source>
        <dbReference type="ARBA" id="ARBA00022448"/>
    </source>
</evidence>
<reference evidence="10 11" key="1">
    <citation type="journal article" date="2013" name="Genome Announc.">
        <title>Complete Genome Sequence of a Chinese Strain of 'Candidatus Liberibacter asiaticus'.</title>
        <authorList>
            <person name="Lin H."/>
            <person name="Han C.S."/>
            <person name="Liu B."/>
            <person name="Lou B."/>
            <person name="Bai X."/>
            <person name="Deng C."/>
            <person name="Civerolo E.L."/>
            <person name="Gupta G."/>
        </authorList>
    </citation>
    <scope>NUCLEOTIDE SEQUENCE [LARGE SCALE GENOMIC DNA]</scope>
    <source>
        <strain evidence="11">gxpsy</strain>
    </source>
</reference>
<dbReference type="PANTHER" id="PTHR33910:SF1">
    <property type="entry name" value="PROTEIN TRANSLOCASE SUBUNIT SECE"/>
    <property type="match status" value="1"/>
</dbReference>
<comment type="subunit">
    <text evidence="9">Component of the Sec protein translocase complex. Heterotrimer consisting of SecY, SecE and SecG subunits. The heterotrimers can form oligomers, although 1 heterotrimer is thought to be able to translocate proteins. Interacts with the ribosome. Interacts with SecDF, and other proteins may be involved. Interacts with SecA.</text>
</comment>
<dbReference type="NCBIfam" id="TIGR00964">
    <property type="entry name" value="secE_bact"/>
    <property type="match status" value="1"/>
</dbReference>
<evidence type="ECO:0000256" key="3">
    <source>
        <dbReference type="ARBA" id="ARBA00022475"/>
    </source>
</evidence>
<dbReference type="Gene3D" id="1.20.5.1030">
    <property type="entry name" value="Preprotein translocase secy subunit"/>
    <property type="match status" value="1"/>
</dbReference>
<sequence>MGVNRLAVLNFFKQVRDESKKIFWPSRSEVLVSVIVVIIMLSISSVFFLVIDQSIGWLMHFILGIGR</sequence>
<name>A0ABM5NEB0_LIBAS</name>
<dbReference type="EMBL" id="CP004005">
    <property type="protein sequence ID" value="AGH16390.1"/>
    <property type="molecule type" value="Genomic_DNA"/>
</dbReference>
<feature type="transmembrane region" description="Helical" evidence="9">
    <location>
        <begin position="30"/>
        <end position="51"/>
    </location>
</feature>
<keyword evidence="11" id="KW-1185">Reference proteome</keyword>
<comment type="function">
    <text evidence="9">Essential subunit of the Sec protein translocation channel SecYEG. Clamps together the 2 halves of SecY. May contact the channel plug during translocation.</text>
</comment>
<keyword evidence="2 9" id="KW-0813">Transport</keyword>
<keyword evidence="4 9" id="KW-0812">Transmembrane</keyword>
<keyword evidence="3 9" id="KW-1003">Cell membrane</keyword>
<gene>
    <name evidence="9" type="primary">secE</name>
    <name evidence="10" type="ORF">WSI_00065</name>
</gene>
<evidence type="ECO:0000313" key="10">
    <source>
        <dbReference type="EMBL" id="AGH16390.1"/>
    </source>
</evidence>
<accession>A0ABM5NEB0</accession>
<keyword evidence="7 9" id="KW-0811">Translocation</keyword>
<comment type="subcellular location">
    <subcellularLocation>
        <location evidence="9">Cell membrane</location>
        <topology evidence="9">Single-pass membrane protein</topology>
    </subcellularLocation>
    <subcellularLocation>
        <location evidence="1">Membrane</location>
    </subcellularLocation>
</comment>
<dbReference type="Proteomes" id="UP000011820">
    <property type="component" value="Chromosome"/>
</dbReference>
<organism evidence="10 11">
    <name type="scientific">Candidatus Liberibacter asiaticus str. gxpsy</name>
    <dbReference type="NCBI Taxonomy" id="1174529"/>
    <lineage>
        <taxon>Bacteria</taxon>
        <taxon>Pseudomonadati</taxon>
        <taxon>Pseudomonadota</taxon>
        <taxon>Alphaproteobacteria</taxon>
        <taxon>Hyphomicrobiales</taxon>
        <taxon>Rhizobiaceae</taxon>
        <taxon>Liberibacter</taxon>
    </lineage>
</organism>
<evidence type="ECO:0000256" key="5">
    <source>
        <dbReference type="ARBA" id="ARBA00022927"/>
    </source>
</evidence>
<dbReference type="PANTHER" id="PTHR33910">
    <property type="entry name" value="PROTEIN TRANSLOCASE SUBUNIT SECE"/>
    <property type="match status" value="1"/>
</dbReference>
<dbReference type="InterPro" id="IPR001901">
    <property type="entry name" value="Translocase_SecE/Sec61-g"/>
</dbReference>